<comment type="subcellular location">
    <subcellularLocation>
        <location evidence="1 9">Cell inner membrane</location>
        <topology evidence="1 9">Multi-pass membrane protein</topology>
    </subcellularLocation>
</comment>
<feature type="transmembrane region" description="Helical" evidence="9">
    <location>
        <begin position="101"/>
        <end position="122"/>
    </location>
</feature>
<keyword evidence="2 9" id="KW-0813">Transport</keyword>
<evidence type="ECO:0000259" key="10">
    <source>
        <dbReference type="Pfam" id="PF04290"/>
    </source>
</evidence>
<protein>
    <recommendedName>
        <fullName evidence="9">TRAP transporter small permease protein</fullName>
    </recommendedName>
</protein>
<dbReference type="EMBL" id="JXXR01000010">
    <property type="protein sequence ID" value="KJY73978.1"/>
    <property type="molecule type" value="Genomic_DNA"/>
</dbReference>
<dbReference type="Pfam" id="PF04290">
    <property type="entry name" value="DctQ"/>
    <property type="match status" value="1"/>
</dbReference>
<comment type="function">
    <text evidence="9">Part of the tripartite ATP-independent periplasmic (TRAP) transport system.</text>
</comment>
<gene>
    <name evidence="11" type="ORF">IX92_22480</name>
    <name evidence="12" type="ORF">TW71_09740</name>
</gene>
<keyword evidence="7 9" id="KW-0472">Membrane</keyword>
<keyword evidence="13" id="KW-1185">Reference proteome</keyword>
<comment type="similarity">
    <text evidence="8 9">Belongs to the TRAP transporter small permease family.</text>
</comment>
<evidence type="ECO:0000256" key="3">
    <source>
        <dbReference type="ARBA" id="ARBA00022475"/>
    </source>
</evidence>
<accession>A0A097AWJ5</accession>
<reference evidence="11 13" key="1">
    <citation type="submission" date="2014-10" db="EMBL/GenBank/DDBJ databases">
        <title>The Complete Genome Sequence for the Shellfish Pathogen Vibrio coralliilyticus RE98 Isolated from a Shellfish Hatchery.</title>
        <authorList>
            <person name="Richards G.P."/>
            <person name="Bono J.L."/>
            <person name="Watson M.A."/>
            <person name="Needleman D.S."/>
        </authorList>
    </citation>
    <scope>NUCLEOTIDE SEQUENCE [LARGE SCALE GENOMIC DNA]</scope>
    <source>
        <strain evidence="11 13">RE98</strain>
    </source>
</reference>
<dbReference type="KEGG" id="vct:JV59_17115"/>
<dbReference type="eggNOG" id="COG4665">
    <property type="taxonomic scope" value="Bacteria"/>
</dbReference>
<organism evidence="12">
    <name type="scientific">Vibrio coralliilyticus</name>
    <dbReference type="NCBI Taxonomy" id="190893"/>
    <lineage>
        <taxon>Bacteria</taxon>
        <taxon>Pseudomonadati</taxon>
        <taxon>Pseudomonadota</taxon>
        <taxon>Gammaproteobacteria</taxon>
        <taxon>Vibrionales</taxon>
        <taxon>Vibrionaceae</taxon>
        <taxon>Vibrio</taxon>
    </lineage>
</organism>
<evidence type="ECO:0000256" key="5">
    <source>
        <dbReference type="ARBA" id="ARBA00022692"/>
    </source>
</evidence>
<dbReference type="Proteomes" id="UP000030081">
    <property type="component" value="Chromosome 2"/>
</dbReference>
<dbReference type="GO" id="GO:0022857">
    <property type="term" value="F:transmembrane transporter activity"/>
    <property type="evidence" value="ECO:0007669"/>
    <property type="project" value="UniProtKB-UniRule"/>
</dbReference>
<feature type="transmembrane region" description="Helical" evidence="9">
    <location>
        <begin position="58"/>
        <end position="80"/>
    </location>
</feature>
<evidence type="ECO:0000313" key="12">
    <source>
        <dbReference type="EMBL" id="KJY73978.1"/>
    </source>
</evidence>
<feature type="domain" description="Tripartite ATP-independent periplasmic transporters DctQ component" evidence="10">
    <location>
        <begin position="39"/>
        <end position="169"/>
    </location>
</feature>
<feature type="transmembrane region" description="Helical" evidence="9">
    <location>
        <begin position="151"/>
        <end position="173"/>
    </location>
</feature>
<dbReference type="InterPro" id="IPR007387">
    <property type="entry name" value="TRAP_DctQ"/>
</dbReference>
<dbReference type="InterPro" id="IPR055348">
    <property type="entry name" value="DctQ"/>
</dbReference>
<keyword evidence="4 9" id="KW-0997">Cell inner membrane</keyword>
<evidence type="ECO:0000313" key="13">
    <source>
        <dbReference type="Proteomes" id="UP000030081"/>
    </source>
</evidence>
<keyword evidence="5 9" id="KW-0812">Transmembrane</keyword>
<keyword evidence="3" id="KW-1003">Cell membrane</keyword>
<evidence type="ECO:0000256" key="4">
    <source>
        <dbReference type="ARBA" id="ARBA00022519"/>
    </source>
</evidence>
<dbReference type="KEGG" id="vcy:IX92_22480"/>
<dbReference type="STRING" id="190893.BA953_18700"/>
<dbReference type="PANTHER" id="PTHR35011:SF4">
    <property type="entry name" value="SLL1102 PROTEIN"/>
    <property type="match status" value="1"/>
</dbReference>
<proteinExistence type="inferred from homology"/>
<sequence>MNDNVPHPPQQQDEQPRNFLDRAIIKISNLLSWLFIFTVFISFYEVLMRYAFNAPTTWVHETASFIGGSLFIVGGIYAFAANKHVRVVLIYDSVSEQTRKYLNIVHHLVGLAFAGMLAYASFAMAKESWYAPWGELRLETSGSVLNAPYPALLKGLIFVVLCILVIQFVLHLIQEVMGLRKNNDV</sequence>
<keyword evidence="6 9" id="KW-1133">Transmembrane helix</keyword>
<name>A0A097AWJ5_9VIBR</name>
<evidence type="ECO:0000256" key="1">
    <source>
        <dbReference type="ARBA" id="ARBA00004429"/>
    </source>
</evidence>
<feature type="transmembrane region" description="Helical" evidence="9">
    <location>
        <begin position="30"/>
        <end position="52"/>
    </location>
</feature>
<evidence type="ECO:0000313" key="11">
    <source>
        <dbReference type="EMBL" id="AIW21749.1"/>
    </source>
</evidence>
<comment type="subunit">
    <text evidence="9">The complex comprises the extracytoplasmic solute receptor protein and the two transmembrane proteins.</text>
</comment>
<dbReference type="PANTHER" id="PTHR35011">
    <property type="entry name" value="2,3-DIKETO-L-GULONATE TRAP TRANSPORTER SMALL PERMEASE PROTEIN YIAM"/>
    <property type="match status" value="1"/>
</dbReference>
<dbReference type="RefSeq" id="WP_019274236.1">
    <property type="nucleotide sequence ID" value="NZ_CP009265.1"/>
</dbReference>
<reference evidence="12" key="2">
    <citation type="journal article" date="2015" name="BMC Genomics">
        <title>Genome mining reveals unlocked bioactive potential of marine Gram-negative bacteria.</title>
        <authorList>
            <person name="Machado H."/>
            <person name="Sonnenschein E.C."/>
            <person name="Melchiorsen J."/>
            <person name="Gram L."/>
        </authorList>
    </citation>
    <scope>NUCLEOTIDE SEQUENCE</scope>
    <source>
        <strain evidence="12">S2052</strain>
    </source>
</reference>
<evidence type="ECO:0000256" key="8">
    <source>
        <dbReference type="ARBA" id="ARBA00038436"/>
    </source>
</evidence>
<dbReference type="AlphaFoldDB" id="A0A097AWJ5"/>
<evidence type="ECO:0000256" key="2">
    <source>
        <dbReference type="ARBA" id="ARBA00022448"/>
    </source>
</evidence>
<evidence type="ECO:0000256" key="7">
    <source>
        <dbReference type="ARBA" id="ARBA00023136"/>
    </source>
</evidence>
<dbReference type="EMBL" id="CP009618">
    <property type="protein sequence ID" value="AIW21749.1"/>
    <property type="molecule type" value="Genomic_DNA"/>
</dbReference>
<dbReference type="GO" id="GO:0005886">
    <property type="term" value="C:plasma membrane"/>
    <property type="evidence" value="ECO:0007669"/>
    <property type="project" value="UniProtKB-SubCell"/>
</dbReference>
<evidence type="ECO:0000256" key="9">
    <source>
        <dbReference type="RuleBase" id="RU369079"/>
    </source>
</evidence>
<evidence type="ECO:0000256" key="6">
    <source>
        <dbReference type="ARBA" id="ARBA00022989"/>
    </source>
</evidence>